<evidence type="ECO:0000256" key="4">
    <source>
        <dbReference type="ARBA" id="ARBA00020076"/>
    </source>
</evidence>
<dbReference type="PANTHER" id="PTHR10978">
    <property type="entry name" value="SUCCINATE DEHYDROGENASE CYTOCHROME B560 SUBUNIT"/>
    <property type="match status" value="1"/>
</dbReference>
<comment type="caution">
    <text evidence="14">The sequence shown here is derived from an EMBL/GenBank/DDBJ whole genome shotgun (WGS) entry which is preliminary data.</text>
</comment>
<evidence type="ECO:0000313" key="15">
    <source>
        <dbReference type="Proteomes" id="UP000440694"/>
    </source>
</evidence>
<comment type="function">
    <text evidence="1">Membrane-anchoring subunit of succinate dehydrogenase (SDH).</text>
</comment>
<dbReference type="CDD" id="cd03499">
    <property type="entry name" value="SQR_TypeC_SdhC"/>
    <property type="match status" value="1"/>
</dbReference>
<keyword evidence="7 12" id="KW-0479">Metal-binding</keyword>
<evidence type="ECO:0000256" key="1">
    <source>
        <dbReference type="ARBA" id="ARBA00004050"/>
    </source>
</evidence>
<evidence type="ECO:0000313" key="14">
    <source>
        <dbReference type="EMBL" id="MTD94907.1"/>
    </source>
</evidence>
<dbReference type="GO" id="GO:0009055">
    <property type="term" value="F:electron transfer activity"/>
    <property type="evidence" value="ECO:0007669"/>
    <property type="project" value="InterPro"/>
</dbReference>
<dbReference type="GO" id="GO:0016020">
    <property type="term" value="C:membrane"/>
    <property type="evidence" value="ECO:0007669"/>
    <property type="project" value="UniProtKB-SubCell"/>
</dbReference>
<keyword evidence="15" id="KW-1185">Reference proteome</keyword>
<evidence type="ECO:0000256" key="8">
    <source>
        <dbReference type="ARBA" id="ARBA00022989"/>
    </source>
</evidence>
<dbReference type="GO" id="GO:0006099">
    <property type="term" value="P:tricarboxylic acid cycle"/>
    <property type="evidence" value="ECO:0007669"/>
    <property type="project" value="InterPro"/>
</dbReference>
<reference evidence="14 15" key="1">
    <citation type="submission" date="2019-11" db="EMBL/GenBank/DDBJ databases">
        <title>Identification of a novel strain.</title>
        <authorList>
            <person name="Xu Q."/>
            <person name="Wang G."/>
        </authorList>
    </citation>
    <scope>NUCLEOTIDE SEQUENCE [LARGE SCALE GENOMIC DNA]</scope>
    <source>
        <strain evidence="15">xq</strain>
    </source>
</reference>
<evidence type="ECO:0000256" key="6">
    <source>
        <dbReference type="ARBA" id="ARBA00022692"/>
    </source>
</evidence>
<dbReference type="Proteomes" id="UP000440694">
    <property type="component" value="Unassembled WGS sequence"/>
</dbReference>
<comment type="subunit">
    <text evidence="11">Part of an enzyme complex containing four subunits: a flavoprotein, an iron-sulfur protein, plus two membrane-anchoring proteins, SdhC and SdhD. The complex can form homotrimers.</text>
</comment>
<evidence type="ECO:0000256" key="12">
    <source>
        <dbReference type="PIRSR" id="PIRSR000178-1"/>
    </source>
</evidence>
<keyword evidence="8 13" id="KW-1133">Transmembrane helix</keyword>
<feature type="transmembrane region" description="Helical" evidence="13">
    <location>
        <begin position="68"/>
        <end position="88"/>
    </location>
</feature>
<proteinExistence type="inferred from homology"/>
<organism evidence="14 15">
    <name type="scientific">Hyphomicrobium album</name>
    <dbReference type="NCBI Taxonomy" id="2665159"/>
    <lineage>
        <taxon>Bacteria</taxon>
        <taxon>Pseudomonadati</taxon>
        <taxon>Pseudomonadota</taxon>
        <taxon>Alphaproteobacteria</taxon>
        <taxon>Hyphomicrobiales</taxon>
        <taxon>Hyphomicrobiaceae</taxon>
        <taxon>Hyphomicrobium</taxon>
    </lineage>
</organism>
<dbReference type="NCBIfam" id="TIGR02970">
    <property type="entry name" value="succ_dehyd_cytB"/>
    <property type="match status" value="1"/>
</dbReference>
<dbReference type="InterPro" id="IPR000701">
    <property type="entry name" value="SuccDH_FuR_B_TM-su"/>
</dbReference>
<dbReference type="Pfam" id="PF01127">
    <property type="entry name" value="Sdh_cyt"/>
    <property type="match status" value="1"/>
</dbReference>
<feature type="transmembrane region" description="Helical" evidence="13">
    <location>
        <begin position="38"/>
        <end position="62"/>
    </location>
</feature>
<evidence type="ECO:0000256" key="2">
    <source>
        <dbReference type="ARBA" id="ARBA00004141"/>
    </source>
</evidence>
<dbReference type="Gene3D" id="1.20.1300.10">
    <property type="entry name" value="Fumarate reductase/succinate dehydrogenase, transmembrane subunit"/>
    <property type="match status" value="1"/>
</dbReference>
<dbReference type="RefSeq" id="WP_154739273.1">
    <property type="nucleotide sequence ID" value="NZ_WMBQ01000001.1"/>
</dbReference>
<dbReference type="PIRSF" id="PIRSF000178">
    <property type="entry name" value="SDH_cyt_b560"/>
    <property type="match status" value="1"/>
</dbReference>
<dbReference type="InterPro" id="IPR018495">
    <property type="entry name" value="Succ_DH_cyt_bsu_CS"/>
</dbReference>
<evidence type="ECO:0000256" key="3">
    <source>
        <dbReference type="ARBA" id="ARBA00007244"/>
    </source>
</evidence>
<keyword evidence="5 12" id="KW-0349">Heme</keyword>
<gene>
    <name evidence="14" type="primary">sdhC</name>
    <name evidence="14" type="ORF">GIW81_11250</name>
</gene>
<name>A0A6I3KMD4_9HYPH</name>
<feature type="binding site" description="axial binding residue" evidence="12">
    <location>
        <position position="86"/>
    </location>
    <ligand>
        <name>heme</name>
        <dbReference type="ChEBI" id="CHEBI:30413"/>
        <note>ligand shared with second transmembrane subunit</note>
    </ligand>
    <ligandPart>
        <name>Fe</name>
        <dbReference type="ChEBI" id="CHEBI:18248"/>
    </ligandPart>
</feature>
<dbReference type="InterPro" id="IPR014314">
    <property type="entry name" value="Succ_DH_cytb556"/>
</dbReference>
<comment type="cofactor">
    <cofactor evidence="12">
        <name>heme</name>
        <dbReference type="ChEBI" id="CHEBI:30413"/>
    </cofactor>
    <text evidence="12">The heme is bound between the two transmembrane subunits.</text>
</comment>
<keyword evidence="10 13" id="KW-0472">Membrane</keyword>
<dbReference type="PROSITE" id="PS01000">
    <property type="entry name" value="SDH_CYT_1"/>
    <property type="match status" value="1"/>
</dbReference>
<keyword evidence="6 13" id="KW-0812">Transmembrane</keyword>
<dbReference type="SUPFAM" id="SSF81343">
    <property type="entry name" value="Fumarate reductase respiratory complex transmembrane subunits"/>
    <property type="match status" value="1"/>
</dbReference>
<comment type="similarity">
    <text evidence="3">Belongs to the cytochrome b560 family.</text>
</comment>
<feature type="transmembrane region" description="Helical" evidence="13">
    <location>
        <begin position="109"/>
        <end position="129"/>
    </location>
</feature>
<accession>A0A6I3KMD4</accession>
<evidence type="ECO:0000256" key="9">
    <source>
        <dbReference type="ARBA" id="ARBA00023004"/>
    </source>
</evidence>
<evidence type="ECO:0000256" key="5">
    <source>
        <dbReference type="ARBA" id="ARBA00022617"/>
    </source>
</evidence>
<evidence type="ECO:0000256" key="13">
    <source>
        <dbReference type="SAM" id="Phobius"/>
    </source>
</evidence>
<sequence>MAGTERRARPRPLSPHLQIYKPQINMVMSILHRITGAALYFGSLLLAWWLFAAAVSPGYFAYVNGLFATWPGMVIIVGYSWALIHHLLGGLRHFVWDTGTGLDIGSVDLMSWGTIVLSVLLTAGLWFYIASERGWLQAWQ</sequence>
<keyword evidence="9 12" id="KW-0408">Iron</keyword>
<evidence type="ECO:0000256" key="7">
    <source>
        <dbReference type="ARBA" id="ARBA00022723"/>
    </source>
</evidence>
<evidence type="ECO:0000256" key="10">
    <source>
        <dbReference type="ARBA" id="ARBA00023136"/>
    </source>
</evidence>
<dbReference type="PANTHER" id="PTHR10978:SF5">
    <property type="entry name" value="SUCCINATE DEHYDROGENASE CYTOCHROME B560 SUBUNIT, MITOCHONDRIAL"/>
    <property type="match status" value="1"/>
</dbReference>
<protein>
    <recommendedName>
        <fullName evidence="4">Succinate dehydrogenase cytochrome b556 subunit</fullName>
    </recommendedName>
</protein>
<evidence type="ECO:0000256" key="11">
    <source>
        <dbReference type="ARBA" id="ARBA00025912"/>
    </source>
</evidence>
<dbReference type="InterPro" id="IPR034804">
    <property type="entry name" value="SQR/QFR_C/D"/>
</dbReference>
<comment type="subcellular location">
    <subcellularLocation>
        <location evidence="2">Membrane</location>
        <topology evidence="2">Multi-pass membrane protein</topology>
    </subcellularLocation>
</comment>
<dbReference type="GO" id="GO:0046872">
    <property type="term" value="F:metal ion binding"/>
    <property type="evidence" value="ECO:0007669"/>
    <property type="project" value="UniProtKB-KW"/>
</dbReference>
<dbReference type="PROSITE" id="PS01001">
    <property type="entry name" value="SDH_CYT_2"/>
    <property type="match status" value="1"/>
</dbReference>
<dbReference type="AlphaFoldDB" id="A0A6I3KMD4"/>
<dbReference type="EMBL" id="WMBQ01000001">
    <property type="protein sequence ID" value="MTD94907.1"/>
    <property type="molecule type" value="Genomic_DNA"/>
</dbReference>